<protein>
    <recommendedName>
        <fullName evidence="1">RNase H type-1 domain-containing protein</fullName>
    </recommendedName>
</protein>
<name>A0A6D2HVD3_9BRAS</name>
<reference evidence="2" key="1">
    <citation type="submission" date="2020-01" db="EMBL/GenBank/DDBJ databases">
        <authorList>
            <person name="Mishra B."/>
        </authorList>
    </citation>
    <scope>NUCLEOTIDE SEQUENCE [LARGE SCALE GENOMIC DNA]</scope>
</reference>
<proteinExistence type="predicted"/>
<organism evidence="2 3">
    <name type="scientific">Microthlaspi erraticum</name>
    <dbReference type="NCBI Taxonomy" id="1685480"/>
    <lineage>
        <taxon>Eukaryota</taxon>
        <taxon>Viridiplantae</taxon>
        <taxon>Streptophyta</taxon>
        <taxon>Embryophyta</taxon>
        <taxon>Tracheophyta</taxon>
        <taxon>Spermatophyta</taxon>
        <taxon>Magnoliopsida</taxon>
        <taxon>eudicotyledons</taxon>
        <taxon>Gunneridae</taxon>
        <taxon>Pentapetalae</taxon>
        <taxon>rosids</taxon>
        <taxon>malvids</taxon>
        <taxon>Brassicales</taxon>
        <taxon>Brassicaceae</taxon>
        <taxon>Coluteocarpeae</taxon>
        <taxon>Microthlaspi</taxon>
    </lineage>
</organism>
<dbReference type="GO" id="GO:0004523">
    <property type="term" value="F:RNA-DNA hybrid ribonuclease activity"/>
    <property type="evidence" value="ECO:0007669"/>
    <property type="project" value="InterPro"/>
</dbReference>
<evidence type="ECO:0000313" key="3">
    <source>
        <dbReference type="Proteomes" id="UP000467841"/>
    </source>
</evidence>
<evidence type="ECO:0000259" key="1">
    <source>
        <dbReference type="PROSITE" id="PS50879"/>
    </source>
</evidence>
<dbReference type="Pfam" id="PF13966">
    <property type="entry name" value="zf-RVT"/>
    <property type="match status" value="1"/>
</dbReference>
<dbReference type="InterPro" id="IPR053151">
    <property type="entry name" value="RNase_H-like"/>
</dbReference>
<dbReference type="CDD" id="cd06222">
    <property type="entry name" value="RNase_H_like"/>
    <property type="match status" value="1"/>
</dbReference>
<dbReference type="InterPro" id="IPR002156">
    <property type="entry name" value="RNaseH_domain"/>
</dbReference>
<dbReference type="Pfam" id="PF13456">
    <property type="entry name" value="RVT_3"/>
    <property type="match status" value="1"/>
</dbReference>
<dbReference type="AlphaFoldDB" id="A0A6D2HVD3"/>
<dbReference type="InterPro" id="IPR044730">
    <property type="entry name" value="RNase_H-like_dom_plant"/>
</dbReference>
<dbReference type="PANTHER" id="PTHR47723:SF13">
    <property type="entry name" value="PUTATIVE-RELATED"/>
    <property type="match status" value="1"/>
</dbReference>
<dbReference type="InterPro" id="IPR026960">
    <property type="entry name" value="RVT-Znf"/>
</dbReference>
<dbReference type="OrthoDB" id="1436613at2759"/>
<dbReference type="EMBL" id="CACVBM020000566">
    <property type="protein sequence ID" value="CAA7020915.1"/>
    <property type="molecule type" value="Genomic_DNA"/>
</dbReference>
<keyword evidence="3" id="KW-1185">Reference proteome</keyword>
<dbReference type="PANTHER" id="PTHR47723">
    <property type="entry name" value="OS05G0353850 PROTEIN"/>
    <property type="match status" value="1"/>
</dbReference>
<evidence type="ECO:0000313" key="2">
    <source>
        <dbReference type="EMBL" id="CAA7020915.1"/>
    </source>
</evidence>
<dbReference type="Proteomes" id="UP000467841">
    <property type="component" value="Unassembled WGS sequence"/>
</dbReference>
<comment type="caution">
    <text evidence="2">The sequence shown here is derived from an EMBL/GenBank/DDBJ whole genome shotgun (WGS) entry which is preliminary data.</text>
</comment>
<dbReference type="PROSITE" id="PS50879">
    <property type="entry name" value="RNASE_H_1"/>
    <property type="match status" value="1"/>
</dbReference>
<dbReference type="InterPro" id="IPR036397">
    <property type="entry name" value="RNaseH_sf"/>
</dbReference>
<dbReference type="Gene3D" id="3.30.420.10">
    <property type="entry name" value="Ribonuclease H-like superfamily/Ribonuclease H"/>
    <property type="match status" value="1"/>
</dbReference>
<gene>
    <name evidence="2" type="ORF">MERR_LOCUS8150</name>
</gene>
<dbReference type="GO" id="GO:0003676">
    <property type="term" value="F:nucleic acid binding"/>
    <property type="evidence" value="ECO:0007669"/>
    <property type="project" value="InterPro"/>
</dbReference>
<sequence>MKEHEWPVTATEGTERTVRVEAELVEVPDHRKPPWRWRVDNKETALGCLGRECVDRSGMVAWEQVQSRRHGRDILDSREKSLVIYIEECAGGNPRCDSEGTWMDYRGWEVNQVLDDKWVSNKSLLDISRDDLPVDYETLTARDLWQDGVGWRWDRITPFVFENTRQELMSVVVDTFTGSEDRLSWTGNPNGEFTVRSAYTLLTENETPRQNMFDFFQRVWRSAVPERVRFFLWLIGNQSVMTNAERKRRHLCDSDICPVYVAKETIQAIEKHKTLSAEPAREERMIGWNPPVSGWFKLNTDGASRGNPGPAAAGGVIRNHHGEWCGGFGLNIGRCTAPLAELWGVYYGLYIALDKKITRLEVEVDSELVVGFLTTGIGDSHPLSFLVRLCHGLLAKDWLVRISHVYREANRLADGLANYALTLPLGFHSLPLVP</sequence>
<feature type="domain" description="RNase H type-1" evidence="1">
    <location>
        <begin position="292"/>
        <end position="422"/>
    </location>
</feature>
<accession>A0A6D2HVD3</accession>
<dbReference type="SUPFAM" id="SSF53098">
    <property type="entry name" value="Ribonuclease H-like"/>
    <property type="match status" value="1"/>
</dbReference>
<dbReference type="InterPro" id="IPR012337">
    <property type="entry name" value="RNaseH-like_sf"/>
</dbReference>